<comment type="caution">
    <text evidence="1">The sequence shown here is derived from an EMBL/GenBank/DDBJ whole genome shotgun (WGS) entry which is preliminary data.</text>
</comment>
<dbReference type="EMBL" id="JABFAC010000004">
    <property type="protein sequence ID" value="MBA0611060.1"/>
    <property type="molecule type" value="Genomic_DNA"/>
</dbReference>
<name>A0A7J8RBY6_GOSDV</name>
<protein>
    <recommendedName>
        <fullName evidence="3">DUF4283 domain-containing protein</fullName>
    </recommendedName>
</protein>
<evidence type="ECO:0008006" key="3">
    <source>
        <dbReference type="Google" id="ProtNLM"/>
    </source>
</evidence>
<organism evidence="1 2">
    <name type="scientific">Gossypium davidsonii</name>
    <name type="common">Davidson's cotton</name>
    <name type="synonym">Gossypium klotzschianum subsp. davidsonii</name>
    <dbReference type="NCBI Taxonomy" id="34287"/>
    <lineage>
        <taxon>Eukaryota</taxon>
        <taxon>Viridiplantae</taxon>
        <taxon>Streptophyta</taxon>
        <taxon>Embryophyta</taxon>
        <taxon>Tracheophyta</taxon>
        <taxon>Spermatophyta</taxon>
        <taxon>Magnoliopsida</taxon>
        <taxon>eudicotyledons</taxon>
        <taxon>Gunneridae</taxon>
        <taxon>Pentapetalae</taxon>
        <taxon>rosids</taxon>
        <taxon>malvids</taxon>
        <taxon>Malvales</taxon>
        <taxon>Malvaceae</taxon>
        <taxon>Malvoideae</taxon>
        <taxon>Gossypium</taxon>
    </lineage>
</organism>
<proteinExistence type="predicted"/>
<gene>
    <name evidence="1" type="ORF">Godav_011774</name>
</gene>
<dbReference type="AlphaFoldDB" id="A0A7J8RBY6"/>
<evidence type="ECO:0000313" key="2">
    <source>
        <dbReference type="Proteomes" id="UP000593561"/>
    </source>
</evidence>
<evidence type="ECO:0000313" key="1">
    <source>
        <dbReference type="EMBL" id="MBA0611060.1"/>
    </source>
</evidence>
<dbReference type="Proteomes" id="UP000593561">
    <property type="component" value="Unassembled WGS sequence"/>
</dbReference>
<keyword evidence="2" id="KW-1185">Reference proteome</keyword>
<reference evidence="1 2" key="1">
    <citation type="journal article" date="2019" name="Genome Biol. Evol.">
        <title>Insights into the evolution of the New World diploid cottons (Gossypium, subgenus Houzingenia) based on genome sequencing.</title>
        <authorList>
            <person name="Grover C.E."/>
            <person name="Arick M.A. 2nd"/>
            <person name="Thrash A."/>
            <person name="Conover J.L."/>
            <person name="Sanders W.S."/>
            <person name="Peterson D.G."/>
            <person name="Frelichowski J.E."/>
            <person name="Scheffler J.A."/>
            <person name="Scheffler B.E."/>
            <person name="Wendel J.F."/>
        </authorList>
    </citation>
    <scope>NUCLEOTIDE SEQUENCE [LARGE SCALE GENOMIC DNA]</scope>
    <source>
        <strain evidence="1">27</strain>
        <tissue evidence="1">Leaf</tissue>
    </source>
</reference>
<accession>A0A7J8RBY6</accession>
<sequence>MESKLVGLTINDEEEEVLQFQFESQIGREAGVFQLVGCFLTTSIIHFPAMKSTMVNLWHPVRGVQIQYPGGKRSFLLVFFSERLAIQLGNFIAKMALGVEVAEMGWDLSSRAQSRRALAMNNVWLREEEEGVWGGNREGIQVLGYSVRGLRRNMGKIVI</sequence>